<dbReference type="RefSeq" id="WP_205017809.1">
    <property type="nucleotide sequence ID" value="NZ_JAFBEI010000045.1"/>
</dbReference>
<name>A0ABS2PND7_9STRE</name>
<dbReference type="EMBL" id="JAFBEI010000045">
    <property type="protein sequence ID" value="MBM7636952.1"/>
    <property type="molecule type" value="Genomic_DNA"/>
</dbReference>
<dbReference type="Proteomes" id="UP000809081">
    <property type="component" value="Unassembled WGS sequence"/>
</dbReference>
<evidence type="ECO:0000313" key="2">
    <source>
        <dbReference type="Proteomes" id="UP000809081"/>
    </source>
</evidence>
<accession>A0ABS2PND7</accession>
<organism evidence="1 2">
    <name type="scientific">Streptococcus saliviloxodontae</name>
    <dbReference type="NCBI Taxonomy" id="1349416"/>
    <lineage>
        <taxon>Bacteria</taxon>
        <taxon>Bacillati</taxon>
        <taxon>Bacillota</taxon>
        <taxon>Bacilli</taxon>
        <taxon>Lactobacillales</taxon>
        <taxon>Streptococcaceae</taxon>
        <taxon>Streptococcus</taxon>
    </lineage>
</organism>
<keyword evidence="2" id="KW-1185">Reference proteome</keyword>
<reference evidence="1 2" key="1">
    <citation type="submission" date="2021-01" db="EMBL/GenBank/DDBJ databases">
        <title>Genomic Encyclopedia of Type Strains, Phase IV (KMG-IV): sequencing the most valuable type-strain genomes for metagenomic binning, comparative biology and taxonomic classification.</title>
        <authorList>
            <person name="Goeker M."/>
        </authorList>
    </citation>
    <scope>NUCLEOTIDE SEQUENCE [LARGE SCALE GENOMIC DNA]</scope>
    <source>
        <strain evidence="1 2">DSM 27513</strain>
    </source>
</reference>
<proteinExistence type="predicted"/>
<gene>
    <name evidence="1" type="ORF">JOC31_001781</name>
</gene>
<protein>
    <submittedName>
        <fullName evidence="1">RND superfamily exporter protein</fullName>
    </submittedName>
</protein>
<sequence length="101" mass="12070">MTYELSLEYGSFPLKLVDDFADNRRAIPDIIAQDKALIAKLEEANRLFHELFHTIECQFFYIGYEFPEKKERVTQLYNDIVQDIKTNYADQDIIIESLYFY</sequence>
<evidence type="ECO:0000313" key="1">
    <source>
        <dbReference type="EMBL" id="MBM7636952.1"/>
    </source>
</evidence>
<comment type="caution">
    <text evidence="1">The sequence shown here is derived from an EMBL/GenBank/DDBJ whole genome shotgun (WGS) entry which is preliminary data.</text>
</comment>